<feature type="compositionally biased region" description="Basic and acidic residues" evidence="1">
    <location>
        <begin position="121"/>
        <end position="142"/>
    </location>
</feature>
<organism evidence="2">
    <name type="scientific">uncultured Thermomicrobiales bacterium</name>
    <dbReference type="NCBI Taxonomy" id="1645740"/>
    <lineage>
        <taxon>Bacteria</taxon>
        <taxon>Pseudomonadati</taxon>
        <taxon>Thermomicrobiota</taxon>
        <taxon>Thermomicrobia</taxon>
        <taxon>Thermomicrobiales</taxon>
        <taxon>environmental samples</taxon>
    </lineage>
</organism>
<sequence length="142" mass="15922">ERNREPSRGRYPQLDRGCDRDPGGFTGGRGLRHPRRLHPRFQARARRLGGLARRTGTDRHPLRHPAALRGKLGLLSGDAGPVGGPAPPLHRHHHEQAVARQPGRAERRHRVRRQAVRSRRDRGAGRCDAGGDRRGRRDRAGL</sequence>
<feature type="non-terminal residue" evidence="2">
    <location>
        <position position="1"/>
    </location>
</feature>
<evidence type="ECO:0000256" key="1">
    <source>
        <dbReference type="SAM" id="MobiDB-lite"/>
    </source>
</evidence>
<gene>
    <name evidence="2" type="ORF">AVDCRST_MAG18-551</name>
</gene>
<feature type="region of interest" description="Disordered" evidence="1">
    <location>
        <begin position="1"/>
        <end position="142"/>
    </location>
</feature>
<feature type="compositionally biased region" description="Basic residues" evidence="1">
    <location>
        <begin position="106"/>
        <end position="120"/>
    </location>
</feature>
<reference evidence="2" key="1">
    <citation type="submission" date="2020-02" db="EMBL/GenBank/DDBJ databases">
        <authorList>
            <person name="Meier V. D."/>
        </authorList>
    </citation>
    <scope>NUCLEOTIDE SEQUENCE</scope>
    <source>
        <strain evidence="2">AVDCRST_MAG18</strain>
    </source>
</reference>
<evidence type="ECO:0000313" key="2">
    <source>
        <dbReference type="EMBL" id="CAA9554223.1"/>
    </source>
</evidence>
<proteinExistence type="predicted"/>
<feature type="compositionally biased region" description="Basic residues" evidence="1">
    <location>
        <begin position="30"/>
        <end position="47"/>
    </location>
</feature>
<feature type="non-terminal residue" evidence="2">
    <location>
        <position position="142"/>
    </location>
</feature>
<name>A0A6J4URA4_9BACT</name>
<dbReference type="EMBL" id="CADCWN010000041">
    <property type="protein sequence ID" value="CAA9554223.1"/>
    <property type="molecule type" value="Genomic_DNA"/>
</dbReference>
<protein>
    <submittedName>
        <fullName evidence="2">Uncharacterized protein</fullName>
    </submittedName>
</protein>
<accession>A0A6J4URA4</accession>
<dbReference type="AlphaFoldDB" id="A0A6J4URA4"/>